<name>K3ZAU0_SETIT</name>
<reference evidence="2" key="1">
    <citation type="journal article" date="2012" name="Nat. Biotechnol.">
        <title>Reference genome sequence of the model plant Setaria.</title>
        <authorList>
            <person name="Bennetzen J.L."/>
            <person name="Schmutz J."/>
            <person name="Wang H."/>
            <person name="Percifield R."/>
            <person name="Hawkins J."/>
            <person name="Pontaroli A.C."/>
            <person name="Estep M."/>
            <person name="Feng L."/>
            <person name="Vaughn J.N."/>
            <person name="Grimwood J."/>
            <person name="Jenkins J."/>
            <person name="Barry K."/>
            <person name="Lindquist E."/>
            <person name="Hellsten U."/>
            <person name="Deshpande S."/>
            <person name="Wang X."/>
            <person name="Wu X."/>
            <person name="Mitros T."/>
            <person name="Triplett J."/>
            <person name="Yang X."/>
            <person name="Ye C.Y."/>
            <person name="Mauro-Herrera M."/>
            <person name="Wang L."/>
            <person name="Li P."/>
            <person name="Sharma M."/>
            <person name="Sharma R."/>
            <person name="Ronald P.C."/>
            <person name="Panaud O."/>
            <person name="Kellogg E.A."/>
            <person name="Brutnell T.P."/>
            <person name="Doust A.N."/>
            <person name="Tuskan G.A."/>
            <person name="Rokhsar D."/>
            <person name="Devos K.M."/>
        </authorList>
    </citation>
    <scope>NUCLEOTIDE SEQUENCE [LARGE SCALE GENOMIC DNA]</scope>
    <source>
        <strain evidence="2">cv. Yugu1</strain>
    </source>
</reference>
<organism evidence="1 2">
    <name type="scientific">Setaria italica</name>
    <name type="common">Foxtail millet</name>
    <name type="synonym">Panicum italicum</name>
    <dbReference type="NCBI Taxonomy" id="4555"/>
    <lineage>
        <taxon>Eukaryota</taxon>
        <taxon>Viridiplantae</taxon>
        <taxon>Streptophyta</taxon>
        <taxon>Embryophyta</taxon>
        <taxon>Tracheophyta</taxon>
        <taxon>Spermatophyta</taxon>
        <taxon>Magnoliopsida</taxon>
        <taxon>Liliopsida</taxon>
        <taxon>Poales</taxon>
        <taxon>Poaceae</taxon>
        <taxon>PACMAD clade</taxon>
        <taxon>Panicoideae</taxon>
        <taxon>Panicodae</taxon>
        <taxon>Paniceae</taxon>
        <taxon>Cenchrinae</taxon>
        <taxon>Setaria</taxon>
    </lineage>
</organism>
<dbReference type="EMBL" id="AGNK02001475">
    <property type="status" value="NOT_ANNOTATED_CDS"/>
    <property type="molecule type" value="Genomic_DNA"/>
</dbReference>
<evidence type="ECO:0000313" key="2">
    <source>
        <dbReference type="Proteomes" id="UP000004995"/>
    </source>
</evidence>
<dbReference type="HOGENOM" id="CLU_2053746_0_0_1"/>
<dbReference type="EnsemblPlants" id="KQL13740">
    <property type="protein sequence ID" value="KQL13740"/>
    <property type="gene ID" value="SETIT_023661mg"/>
</dbReference>
<dbReference type="Proteomes" id="UP000004995">
    <property type="component" value="Unassembled WGS sequence"/>
</dbReference>
<proteinExistence type="predicted"/>
<sequence length="120" mass="12943">MLIAHSGREGFRIQIRVVQFRSPTRQPHWHTQQPGIKLLSILGWALHMLPCPPAHPQLSPLLGPPAPVIIQPDFPSLLDVRNALVCAVVAGTSSSAPSLSPIINPQLPPDPATIISLIQP</sequence>
<keyword evidence="2" id="KW-1185">Reference proteome</keyword>
<reference evidence="1" key="2">
    <citation type="submission" date="2018-08" db="UniProtKB">
        <authorList>
            <consortium name="EnsemblPlants"/>
        </authorList>
    </citation>
    <scope>IDENTIFICATION</scope>
    <source>
        <strain evidence="1">Yugu1</strain>
    </source>
</reference>
<dbReference type="AlphaFoldDB" id="K3ZAU0"/>
<evidence type="ECO:0000313" key="1">
    <source>
        <dbReference type="EnsemblPlants" id="KQL13740"/>
    </source>
</evidence>
<accession>K3ZAU0</accession>
<dbReference type="Gramene" id="KQL13740">
    <property type="protein sequence ID" value="KQL13740"/>
    <property type="gene ID" value="SETIT_023661mg"/>
</dbReference>
<protein>
    <submittedName>
        <fullName evidence="1">Uncharacterized protein</fullName>
    </submittedName>
</protein>
<dbReference type="InParanoid" id="K3ZAU0"/>